<evidence type="ECO:0000313" key="3">
    <source>
        <dbReference type="Proteomes" id="UP001428341"/>
    </source>
</evidence>
<gene>
    <name evidence="2" type="ORF">WN944_014561</name>
</gene>
<reference evidence="2 3" key="1">
    <citation type="submission" date="2024-05" db="EMBL/GenBank/DDBJ databases">
        <title>Haplotype-resolved chromosome-level genome assembly of Huyou (Citrus changshanensis).</title>
        <authorList>
            <person name="Miao C."/>
            <person name="Chen W."/>
            <person name="Wu Y."/>
            <person name="Wang L."/>
            <person name="Zhao S."/>
            <person name="Grierson D."/>
            <person name="Xu C."/>
            <person name="Chen K."/>
        </authorList>
    </citation>
    <scope>NUCLEOTIDE SEQUENCE [LARGE SCALE GENOMIC DNA]</scope>
    <source>
        <strain evidence="2">01-14</strain>
        <tissue evidence="2">Leaf</tissue>
    </source>
</reference>
<comment type="caution">
    <text evidence="2">The sequence shown here is derived from an EMBL/GenBank/DDBJ whole genome shotgun (WGS) entry which is preliminary data.</text>
</comment>
<feature type="region of interest" description="Disordered" evidence="1">
    <location>
        <begin position="1"/>
        <end position="56"/>
    </location>
</feature>
<dbReference type="EMBL" id="JBCGBO010000005">
    <property type="protein sequence ID" value="KAK9199370.1"/>
    <property type="molecule type" value="Genomic_DNA"/>
</dbReference>
<evidence type="ECO:0000313" key="2">
    <source>
        <dbReference type="EMBL" id="KAK9199370.1"/>
    </source>
</evidence>
<dbReference type="AlphaFoldDB" id="A0AAP0QLT2"/>
<proteinExistence type="predicted"/>
<protein>
    <submittedName>
        <fullName evidence="2">Uncharacterized protein</fullName>
    </submittedName>
</protein>
<keyword evidence="3" id="KW-1185">Reference proteome</keyword>
<dbReference type="PRINTS" id="PR01217">
    <property type="entry name" value="PRICHEXTENSN"/>
</dbReference>
<organism evidence="2 3">
    <name type="scientific">Citrus x changshan-huyou</name>
    <dbReference type="NCBI Taxonomy" id="2935761"/>
    <lineage>
        <taxon>Eukaryota</taxon>
        <taxon>Viridiplantae</taxon>
        <taxon>Streptophyta</taxon>
        <taxon>Embryophyta</taxon>
        <taxon>Tracheophyta</taxon>
        <taxon>Spermatophyta</taxon>
        <taxon>Magnoliopsida</taxon>
        <taxon>eudicotyledons</taxon>
        <taxon>Gunneridae</taxon>
        <taxon>Pentapetalae</taxon>
        <taxon>rosids</taxon>
        <taxon>malvids</taxon>
        <taxon>Sapindales</taxon>
        <taxon>Rutaceae</taxon>
        <taxon>Aurantioideae</taxon>
        <taxon>Citrus</taxon>
    </lineage>
</organism>
<accession>A0AAP0QLT2</accession>
<evidence type="ECO:0000256" key="1">
    <source>
        <dbReference type="SAM" id="MobiDB-lite"/>
    </source>
</evidence>
<feature type="compositionally biased region" description="Pro residues" evidence="1">
    <location>
        <begin position="12"/>
        <end position="56"/>
    </location>
</feature>
<feature type="compositionally biased region" description="Polar residues" evidence="1">
    <location>
        <begin position="1"/>
        <end position="11"/>
    </location>
</feature>
<dbReference type="Proteomes" id="UP001428341">
    <property type="component" value="Unassembled WGS sequence"/>
</dbReference>
<sequence length="122" mass="13051">MERVFTSTGKTSPPPPPDYKSPPPPPPACEPAPPPTPIFPSPPPPVPIPKFTPPPPHPYVYASPPPPYYYQKAAMNSSCFLAPRSRSATTTPFGSPSVTTTLIRSRTVTNHLPGYDSGLICT</sequence>
<name>A0AAP0QLT2_9ROSI</name>